<reference evidence="5" key="3">
    <citation type="submission" date="2025-08" db="UniProtKB">
        <authorList>
            <consortium name="RefSeq"/>
        </authorList>
    </citation>
    <scope>IDENTIFICATION</scope>
    <source>
        <strain evidence="5">NI907</strain>
    </source>
</reference>
<evidence type="ECO:0000256" key="2">
    <source>
        <dbReference type="SAM" id="MobiDB-lite"/>
    </source>
</evidence>
<feature type="compositionally biased region" description="Polar residues" evidence="2">
    <location>
        <begin position="408"/>
        <end position="420"/>
    </location>
</feature>
<dbReference type="Pfam" id="PF00385">
    <property type="entry name" value="Chromo"/>
    <property type="match status" value="1"/>
</dbReference>
<feature type="region of interest" description="Disordered" evidence="2">
    <location>
        <begin position="1336"/>
        <end position="1357"/>
    </location>
</feature>
<feature type="compositionally biased region" description="Basic and acidic residues" evidence="2">
    <location>
        <begin position="1051"/>
        <end position="1060"/>
    </location>
</feature>
<dbReference type="InterPro" id="IPR016197">
    <property type="entry name" value="Chromo-like_dom_sf"/>
</dbReference>
<dbReference type="InterPro" id="IPR023780">
    <property type="entry name" value="Chromo_domain"/>
</dbReference>
<feature type="compositionally biased region" description="Basic and acidic residues" evidence="2">
    <location>
        <begin position="320"/>
        <end position="329"/>
    </location>
</feature>
<feature type="region of interest" description="Disordered" evidence="2">
    <location>
        <begin position="178"/>
        <end position="350"/>
    </location>
</feature>
<dbReference type="Gene3D" id="2.40.50.40">
    <property type="match status" value="1"/>
</dbReference>
<feature type="compositionally biased region" description="Polar residues" evidence="2">
    <location>
        <begin position="247"/>
        <end position="272"/>
    </location>
</feature>
<dbReference type="PROSITE" id="PS50013">
    <property type="entry name" value="CHROMO_2"/>
    <property type="match status" value="1"/>
</dbReference>
<sequence length="1447" mass="162533">MSATTSNDAADDELCDIMSLPSSIEDDDDDIDDVSTTSTVIDYFRSEGQSESGNPDDMDLDYEDPERLWDIEAVAAERRNRAGKMRYLVHWVGFPIHRSTWEVAENFPDHGLDNWEETKAEIAAGLKEPFKKEISRWRDAVTMQNEKRLKRNAKRKRLGLPFKTLYDYEQPFRTDWEMDLDESDDDDSVTEKRSQTARKAGETFVCSSSSDEAEEDNAVDDAGSPRHLPETRQSQQRANRIFKETVDSSTPTSSNNRANSTKASTGNQQQKRVNLGGKSMAYSTTTNQSTPSPQPTSTLPKPQAVTAKPSATGYQGTARRHTDQPRERPSATGYQGTAQRATADVGAGHKPVKSNMLASTVLKSSKGMSARRTVSRPTTMTSVTKINISALRKPKRKSYLDSEVDGAASNNSNKRYVSLSTRRRVELRTRNKENDAPTAAEMEGRLFDPALGPPASKPSVAKPPPIKQTLASRNMPSMADSTGQTTKAKRKSVHFATFTGSQVFTEPEEMDVVEDATNMNLGYSSEMEIDSPEPTGQDNADSASPVTPVRKVSFAEYQAAKTAPRSVQIKASFGSSSPLDVFFNDIPNDSDPRVQNQQWLKEFLSGDVLRFRHQCLAEVLLKRLEQIRPSRKNHCSGSITGKDDQTEKMLTNVSERLKAGGNGLLLSRIHYALLVYPAQCDHWASDSLDSEEKQTDMAVLRYVLFTPADDLSLMLQGEGTTPIAAEPTIGNSRVCFMDHLFGLGKSAFDKLVPPTPPGGTGNPRFYLIFPLSCAAENFQVSMWIRACKPDAEVYTAHPGSWRDFLNNLEPTSVAAVIVHEAAVRTLRRLPKLRLFLENARYWVWRWPDRANLWNSLDAQPERLFPFGHITLLTPSFVVSEPRLALETVSEHVRNTQKAIMVSHGFVNWVGALATEKLRIRQAIMKDSRLSDKERENKATMRGVSVDVCQAIAQLANEILEISGPILDRLPEESYTSNFIFADQCIDDNDEQSLVNWFGWWSIANAEKFRKFNVLGTRNGSRIWCRKRAFLKIPSFAKDTTNDPDGVLRKIREKENMKEADSVVGTGPKPPGQPAEDAGSAPPSVQRDPAPDLTVFRSERLPQEGPKAFVDELNRIQSHPDRKFKPGVWRMFVFPIFWKDGDELFKHGRMTSSADNMIRQWFDYTWPFDKVYKVYIGFCYTVEDSFNPTTSARGQRVPRRPWLVVYRIKYAEVTEQSSNTPTEIIIVDPVASMDTPGKYVLEDCLPSAQQAVINHIRKHEGDKKHRDKVNGTFVFTHRMPPQKVAKIWVAGMPQNLAGLPPVDQCLRLLESLLDNLDVLPLSSDRLARMGFKLVFKEHPPSAPSTSSNDDDNLDGNPDASVELDTKIVFHPPVPDASFEGTTKCSNRLFEAAQSARAKDKKATHMTYEYRPTVEWYEEQRLEGRGWEHVWVGTYEKLYSARQKTKTST</sequence>
<dbReference type="SMART" id="SM00298">
    <property type="entry name" value="CHROMO"/>
    <property type="match status" value="1"/>
</dbReference>
<feature type="region of interest" description="Disordered" evidence="2">
    <location>
        <begin position="525"/>
        <end position="546"/>
    </location>
</feature>
<keyword evidence="4" id="KW-1185">Reference proteome</keyword>
<dbReference type="RefSeq" id="XP_030978979.1">
    <property type="nucleotide sequence ID" value="XM_031128160.1"/>
</dbReference>
<dbReference type="GeneID" id="41963069"/>
<dbReference type="SUPFAM" id="SSF54160">
    <property type="entry name" value="Chromo domain-like"/>
    <property type="match status" value="1"/>
</dbReference>
<accession>A0A6P8AVT7</accession>
<feature type="compositionally biased region" description="Low complexity" evidence="2">
    <location>
        <begin position="283"/>
        <end position="303"/>
    </location>
</feature>
<feature type="compositionally biased region" description="Polar residues" evidence="2">
    <location>
        <begin position="469"/>
        <end position="486"/>
    </location>
</feature>
<feature type="compositionally biased region" description="Acidic residues" evidence="2">
    <location>
        <begin position="178"/>
        <end position="188"/>
    </location>
</feature>
<dbReference type="InterPro" id="IPR000953">
    <property type="entry name" value="Chromo/chromo_shadow_dom"/>
</dbReference>
<proteinExistence type="predicted"/>
<dbReference type="KEGG" id="pgri:PgNI_08161"/>
<feature type="compositionally biased region" description="Basic and acidic residues" evidence="2">
    <location>
        <begin position="423"/>
        <end position="435"/>
    </location>
</feature>
<reference evidence="4 5" key="1">
    <citation type="journal article" date="2019" name="Mol. Biol. Evol.">
        <title>Blast fungal genomes show frequent chromosomal changes, gene gains and losses, and effector gene turnover.</title>
        <authorList>
            <person name="Gomez Luciano L.B."/>
            <person name="Jason Tsai I."/>
            <person name="Chuma I."/>
            <person name="Tosa Y."/>
            <person name="Chen Y.H."/>
            <person name="Li J.Y."/>
            <person name="Li M.Y."/>
            <person name="Jade Lu M.Y."/>
            <person name="Nakayashiki H."/>
            <person name="Li W.H."/>
        </authorList>
    </citation>
    <scope>NUCLEOTIDE SEQUENCE [LARGE SCALE GENOMIC DNA]</scope>
    <source>
        <strain evidence="4 5">NI907</strain>
    </source>
</reference>
<feature type="compositionally biased region" description="Polar residues" evidence="2">
    <location>
        <begin position="534"/>
        <end position="545"/>
    </location>
</feature>
<evidence type="ECO:0000313" key="5">
    <source>
        <dbReference type="RefSeq" id="XP_030978979.1"/>
    </source>
</evidence>
<name>A0A6P8AVT7_PYRGI</name>
<reference evidence="5" key="2">
    <citation type="submission" date="2019-10" db="EMBL/GenBank/DDBJ databases">
        <authorList>
            <consortium name="NCBI Genome Project"/>
        </authorList>
    </citation>
    <scope>NUCLEOTIDE SEQUENCE</scope>
    <source>
        <strain evidence="5">NI907</strain>
    </source>
</reference>
<organism evidence="4 5">
    <name type="scientific">Pyricularia grisea</name>
    <name type="common">Crabgrass-specific blast fungus</name>
    <name type="synonym">Magnaporthe grisea</name>
    <dbReference type="NCBI Taxonomy" id="148305"/>
    <lineage>
        <taxon>Eukaryota</taxon>
        <taxon>Fungi</taxon>
        <taxon>Dikarya</taxon>
        <taxon>Ascomycota</taxon>
        <taxon>Pezizomycotina</taxon>
        <taxon>Sordariomycetes</taxon>
        <taxon>Sordariomycetidae</taxon>
        <taxon>Magnaporthales</taxon>
        <taxon>Pyriculariaceae</taxon>
        <taxon>Pyricularia</taxon>
    </lineage>
</organism>
<dbReference type="Proteomes" id="UP000515153">
    <property type="component" value="Chromosome V"/>
</dbReference>
<dbReference type="GO" id="GO:0006338">
    <property type="term" value="P:chromatin remodeling"/>
    <property type="evidence" value="ECO:0007669"/>
    <property type="project" value="UniProtKB-ARBA"/>
</dbReference>
<gene>
    <name evidence="5" type="ORF">PgNI_08161</name>
</gene>
<feature type="domain" description="Chromo" evidence="3">
    <location>
        <begin position="69"/>
        <end position="106"/>
    </location>
</feature>
<evidence type="ECO:0000256" key="1">
    <source>
        <dbReference type="ARBA" id="ARBA00011353"/>
    </source>
</evidence>
<feature type="region of interest" description="Disordered" evidence="2">
    <location>
        <begin position="1051"/>
        <end position="1088"/>
    </location>
</feature>
<protein>
    <recommendedName>
        <fullName evidence="3">Chromo domain-containing protein</fullName>
    </recommendedName>
</protein>
<evidence type="ECO:0000313" key="4">
    <source>
        <dbReference type="Proteomes" id="UP000515153"/>
    </source>
</evidence>
<feature type="region of interest" description="Disordered" evidence="2">
    <location>
        <begin position="393"/>
        <end position="491"/>
    </location>
</feature>
<evidence type="ECO:0000259" key="3">
    <source>
        <dbReference type="PROSITE" id="PS50013"/>
    </source>
</evidence>
<comment type="subunit">
    <text evidence="1">Component of the NuA4 histone acetyltransferase complex.</text>
</comment>
<feature type="compositionally biased region" description="Pro residues" evidence="2">
    <location>
        <begin position="451"/>
        <end position="466"/>
    </location>
</feature>